<dbReference type="Proteomes" id="UP000887023">
    <property type="component" value="Chromosome"/>
</dbReference>
<dbReference type="Gene3D" id="3.40.50.1820">
    <property type="entry name" value="alpha/beta hydrolase"/>
    <property type="match status" value="1"/>
</dbReference>
<reference evidence="2" key="1">
    <citation type="submission" date="2021-07" db="EMBL/GenBank/DDBJ databases">
        <title>Candidatus Kaistella beijingensis sp. nov. isolated from a municipal wastewater treatment plant is involved in sludge foaming.</title>
        <authorList>
            <person name="Song Y."/>
            <person name="Liu S.-J."/>
        </authorList>
    </citation>
    <scope>NUCLEOTIDE SEQUENCE</scope>
    <source>
        <strain evidence="2">DSM 43998</strain>
    </source>
</reference>
<dbReference type="RefSeq" id="WP_083529784.1">
    <property type="nucleotide sequence ID" value="NZ_CBCRUZ010000010.1"/>
</dbReference>
<protein>
    <submittedName>
        <fullName evidence="2">Esterase family protein</fullName>
    </submittedName>
</protein>
<dbReference type="SUPFAM" id="SSF53474">
    <property type="entry name" value="alpha/beta-Hydrolases"/>
    <property type="match status" value="1"/>
</dbReference>
<name>A0ABX8S9E2_9ACTN</name>
<dbReference type="PANTHER" id="PTHR48098">
    <property type="entry name" value="ENTEROCHELIN ESTERASE-RELATED"/>
    <property type="match status" value="1"/>
</dbReference>
<evidence type="ECO:0000256" key="1">
    <source>
        <dbReference type="SAM" id="SignalP"/>
    </source>
</evidence>
<dbReference type="Pfam" id="PF00756">
    <property type="entry name" value="Esterase"/>
    <property type="match status" value="1"/>
</dbReference>
<gene>
    <name evidence="2" type="ORF">KV203_01150</name>
</gene>
<feature type="chain" id="PRO_5046523842" evidence="1">
    <location>
        <begin position="32"/>
        <end position="336"/>
    </location>
</feature>
<dbReference type="EMBL" id="CP079105">
    <property type="protein sequence ID" value="QXQ14096.1"/>
    <property type="molecule type" value="Genomic_DNA"/>
</dbReference>
<dbReference type="InterPro" id="IPR000801">
    <property type="entry name" value="Esterase-like"/>
</dbReference>
<dbReference type="InterPro" id="IPR029058">
    <property type="entry name" value="AB_hydrolase_fold"/>
</dbReference>
<accession>A0ABX8S9E2</accession>
<dbReference type="PANTHER" id="PTHR48098:SF1">
    <property type="entry name" value="DIACYLGLYCEROL ACYLTRANSFERASE_MYCOLYLTRANSFERASE AG85A"/>
    <property type="match status" value="1"/>
</dbReference>
<keyword evidence="1" id="KW-0732">Signal</keyword>
<feature type="signal peptide" evidence="1">
    <location>
        <begin position="1"/>
        <end position="31"/>
    </location>
</feature>
<evidence type="ECO:0000313" key="2">
    <source>
        <dbReference type="EMBL" id="QXQ14096.1"/>
    </source>
</evidence>
<dbReference type="InterPro" id="IPR050583">
    <property type="entry name" value="Mycobacterial_A85_antigen"/>
</dbReference>
<organism evidence="2 3">
    <name type="scientific">Skermania pinensis</name>
    <dbReference type="NCBI Taxonomy" id="39122"/>
    <lineage>
        <taxon>Bacteria</taxon>
        <taxon>Bacillati</taxon>
        <taxon>Actinomycetota</taxon>
        <taxon>Actinomycetes</taxon>
        <taxon>Mycobacteriales</taxon>
        <taxon>Gordoniaceae</taxon>
        <taxon>Skermania</taxon>
    </lineage>
</organism>
<keyword evidence="3" id="KW-1185">Reference proteome</keyword>
<sequence length="336" mass="35365">MIRGRRWARRSAASVALVGVLGGWFAAPAPAAPASARIDHREQLTPDWQRVFVDSPSMGRVELQVLSPAGRAGPRPTLYLLDGRSANAEGSYWTARADVVRFFADQDVNVVLPVGGPGSYYTDWQRPDPRLGVYRWETLLTEELPALIDAEFGGNGVAAVAGVSMGGQGALMLAARHPGRYVAAAGYSGCYRTGDDLGQAQARLVVGSVGGDPNNMFGPPGDPDWAAHDVVAHAEGLRGTTIYLSAGSGLPGPHERLDNPELATAVAFGGPIEAAVAACTRDLATRLAELDIPATVAFRPAGTHSWPYWSAELRASWPILAGALGIDRPVSAVGPR</sequence>
<proteinExistence type="predicted"/>
<evidence type="ECO:0000313" key="3">
    <source>
        <dbReference type="Proteomes" id="UP000887023"/>
    </source>
</evidence>